<keyword evidence="2" id="KW-0028">Amino-acid biosynthesis</keyword>
<dbReference type="InterPro" id="IPR013708">
    <property type="entry name" value="Shikimate_DH-bd_N"/>
</dbReference>
<dbReference type="GO" id="GO:0009423">
    <property type="term" value="P:chorismate biosynthetic process"/>
    <property type="evidence" value="ECO:0007669"/>
    <property type="project" value="TreeGrafter"/>
</dbReference>
<dbReference type="PANTHER" id="PTHR21089:SF1">
    <property type="entry name" value="BIFUNCTIONAL 3-DEHYDROQUINATE DEHYDRATASE_SHIKIMATE DEHYDROGENASE, CHLOROPLASTIC"/>
    <property type="match status" value="1"/>
</dbReference>
<dbReference type="GO" id="GO:0004764">
    <property type="term" value="F:shikimate 3-dehydrogenase (NADP+) activity"/>
    <property type="evidence" value="ECO:0007669"/>
    <property type="project" value="InterPro"/>
</dbReference>
<proteinExistence type="predicted"/>
<name>A0A9X2HLG0_9MICC</name>
<dbReference type="SUPFAM" id="SSF51735">
    <property type="entry name" value="NAD(P)-binding Rossmann-fold domains"/>
    <property type="match status" value="1"/>
</dbReference>
<dbReference type="Pfam" id="PF08501">
    <property type="entry name" value="Shikimate_dh_N"/>
    <property type="match status" value="1"/>
</dbReference>
<dbReference type="InterPro" id="IPR022893">
    <property type="entry name" value="Shikimate_DH_fam"/>
</dbReference>
<dbReference type="GO" id="GO:0009073">
    <property type="term" value="P:aromatic amino acid family biosynthetic process"/>
    <property type="evidence" value="ECO:0007669"/>
    <property type="project" value="UniProtKB-KW"/>
</dbReference>
<dbReference type="RefSeq" id="WP_254167145.1">
    <property type="nucleotide sequence ID" value="NZ_JANAFB010000026.1"/>
</dbReference>
<dbReference type="NCBIfam" id="NF009201">
    <property type="entry name" value="PRK12549.1"/>
    <property type="match status" value="1"/>
</dbReference>
<dbReference type="GO" id="GO:0005829">
    <property type="term" value="C:cytosol"/>
    <property type="evidence" value="ECO:0007669"/>
    <property type="project" value="TreeGrafter"/>
</dbReference>
<dbReference type="SUPFAM" id="SSF53223">
    <property type="entry name" value="Aminoacid dehydrogenase-like, N-terminal domain"/>
    <property type="match status" value="1"/>
</dbReference>
<evidence type="ECO:0000313" key="4">
    <source>
        <dbReference type="EMBL" id="MCP3426448.1"/>
    </source>
</evidence>
<dbReference type="Gene3D" id="3.40.50.10860">
    <property type="entry name" value="Leucine Dehydrogenase, chain A, domain 1"/>
    <property type="match status" value="1"/>
</dbReference>
<comment type="caution">
    <text evidence="4">The sequence shown here is derived from an EMBL/GenBank/DDBJ whole genome shotgun (WGS) entry which is preliminary data.</text>
</comment>
<sequence length="296" mass="30706">MSRIGESYLVGLIGDGITASLTPPMHEEEASHHGLRYLYRPIDLAPLGAGAEDVPELMRAGFRLGFSAFNITHPAKQSIIPHLDRVAPDAAGLGAVNTVLLRDGATEGHNTDLTGFASALREGLPGADLDDVVQLGVGGAGSATAHALLAAGAARLRLHDPDLARARTRAAELGALFPAARVEPLGATGLPAALREATGLVNASPIGMHAHPGTPVDPDLLHAGTWVADVVYLPQETELIRRARALGCAVLPGGHMAVGQAVDAFELITGIRPDAARMRRHFERLVAEQQGAPAGA</sequence>
<comment type="pathway">
    <text evidence="1">Metabolic intermediate biosynthesis; chorismate biosynthesis; chorismate from D-erythrose 4-phosphate and phosphoenolpyruvate: step 4/7.</text>
</comment>
<keyword evidence="5" id="KW-1185">Reference proteome</keyword>
<dbReference type="CDD" id="cd01065">
    <property type="entry name" value="NAD_bind_Shikimate_DH"/>
    <property type="match status" value="1"/>
</dbReference>
<reference evidence="4" key="1">
    <citation type="submission" date="2022-06" db="EMBL/GenBank/DDBJ databases">
        <title>Rothia sp. isolated from sandalwood seedling.</title>
        <authorList>
            <person name="Tuikhar N."/>
            <person name="Kirdat K."/>
            <person name="Thorat V."/>
            <person name="Swetha P."/>
            <person name="Padma S."/>
            <person name="Sundararaj R."/>
            <person name="Yadav A."/>
        </authorList>
    </citation>
    <scope>NUCLEOTIDE SEQUENCE</scope>
    <source>
        <strain evidence="4">AR01</strain>
    </source>
</reference>
<evidence type="ECO:0000256" key="1">
    <source>
        <dbReference type="ARBA" id="ARBA00004871"/>
    </source>
</evidence>
<protein>
    <submittedName>
        <fullName evidence="4">Shikimate dehydrogenase</fullName>
    </submittedName>
</protein>
<dbReference type="AlphaFoldDB" id="A0A9X2HLG0"/>
<dbReference type="Gene3D" id="3.40.50.720">
    <property type="entry name" value="NAD(P)-binding Rossmann-like Domain"/>
    <property type="match status" value="1"/>
</dbReference>
<dbReference type="Proteomes" id="UP001139502">
    <property type="component" value="Unassembled WGS sequence"/>
</dbReference>
<gene>
    <name evidence="4" type="ORF">NBM05_10650</name>
</gene>
<evidence type="ECO:0000259" key="3">
    <source>
        <dbReference type="Pfam" id="PF08501"/>
    </source>
</evidence>
<dbReference type="EMBL" id="JANAFB010000026">
    <property type="protein sequence ID" value="MCP3426448.1"/>
    <property type="molecule type" value="Genomic_DNA"/>
</dbReference>
<evidence type="ECO:0000256" key="2">
    <source>
        <dbReference type="ARBA" id="ARBA00023141"/>
    </source>
</evidence>
<evidence type="ECO:0000313" key="5">
    <source>
        <dbReference type="Proteomes" id="UP001139502"/>
    </source>
</evidence>
<dbReference type="GO" id="GO:0050661">
    <property type="term" value="F:NADP binding"/>
    <property type="evidence" value="ECO:0007669"/>
    <property type="project" value="TreeGrafter"/>
</dbReference>
<dbReference type="InterPro" id="IPR036291">
    <property type="entry name" value="NAD(P)-bd_dom_sf"/>
</dbReference>
<organism evidence="4 5">
    <name type="scientific">Rothia santali</name>
    <dbReference type="NCBI Taxonomy" id="2949643"/>
    <lineage>
        <taxon>Bacteria</taxon>
        <taxon>Bacillati</taxon>
        <taxon>Actinomycetota</taxon>
        <taxon>Actinomycetes</taxon>
        <taxon>Micrococcales</taxon>
        <taxon>Micrococcaceae</taxon>
        <taxon>Rothia</taxon>
    </lineage>
</organism>
<dbReference type="InterPro" id="IPR046346">
    <property type="entry name" value="Aminoacid_DH-like_N_sf"/>
</dbReference>
<feature type="domain" description="Shikimate dehydrogenase substrate binding N-terminal" evidence="3">
    <location>
        <begin position="12"/>
        <end position="99"/>
    </location>
</feature>
<keyword evidence="2" id="KW-0057">Aromatic amino acid biosynthesis</keyword>
<dbReference type="PANTHER" id="PTHR21089">
    <property type="entry name" value="SHIKIMATE DEHYDROGENASE"/>
    <property type="match status" value="1"/>
</dbReference>
<accession>A0A9X2HLG0</accession>
<dbReference type="GO" id="GO:0019632">
    <property type="term" value="P:shikimate metabolic process"/>
    <property type="evidence" value="ECO:0007669"/>
    <property type="project" value="TreeGrafter"/>
</dbReference>